<proteinExistence type="predicted"/>
<gene>
    <name evidence="4" type="ORF">COT97_04290</name>
</gene>
<sequence>MDKIIKQLKDLKGVKPREDWTKANRDVLLAQISSQGSARKSSFFDGWNLIRMMVPISFINFLAKPIGIVTVAVLFVFGSGAFTVNASKSSIPGDILYPVKLTSEKVQVGLTVSEDRKAELHVDFAEERVSEIEQIAANETDPVKRREQISVATDNFKKNMDNIQETLEKVKTVKAEKDVVNRSIEVVKQVDLKVEAIASRLDNNNDLKGDLAVVKNIDAAQAEIEETQAKAVEVIVDKYDKGEAELSSEEMLETVEAQIKKVGDRITEVAEREKSVVDTSGQAEVDKVAPTDSEKTVETTDVTVKTEVAGSESAQRLLDEASSLLNQGDLINALEKLRESSAIAREYKDIIDSKIEELIPVDESNLEAARVNTSAPVVPAVLPEDNSVDTDDAIEL</sequence>
<feature type="transmembrane region" description="Helical" evidence="2">
    <location>
        <begin position="61"/>
        <end position="82"/>
    </location>
</feature>
<accession>A0A2H0V4D2</accession>
<evidence type="ECO:0000259" key="3">
    <source>
        <dbReference type="Pfam" id="PF18915"/>
    </source>
</evidence>
<name>A0A2H0V4D2_9BACT</name>
<protein>
    <recommendedName>
        <fullName evidence="3">DUF5667 domain-containing protein</fullName>
    </recommendedName>
</protein>
<evidence type="ECO:0000313" key="5">
    <source>
        <dbReference type="Proteomes" id="UP000229901"/>
    </source>
</evidence>
<evidence type="ECO:0000256" key="2">
    <source>
        <dbReference type="SAM" id="Phobius"/>
    </source>
</evidence>
<keyword evidence="2" id="KW-0812">Transmembrane</keyword>
<keyword evidence="2" id="KW-1133">Transmembrane helix</keyword>
<organism evidence="4 5">
    <name type="scientific">Candidatus Falkowbacteria bacterium CG10_big_fil_rev_8_21_14_0_10_39_11</name>
    <dbReference type="NCBI Taxonomy" id="1974565"/>
    <lineage>
        <taxon>Bacteria</taxon>
        <taxon>Candidatus Falkowiibacteriota</taxon>
    </lineage>
</organism>
<dbReference type="Pfam" id="PF18915">
    <property type="entry name" value="DUF5667"/>
    <property type="match status" value="1"/>
</dbReference>
<evidence type="ECO:0000256" key="1">
    <source>
        <dbReference type="SAM" id="Coils"/>
    </source>
</evidence>
<dbReference type="AlphaFoldDB" id="A0A2H0V4D2"/>
<comment type="caution">
    <text evidence="4">The sequence shown here is derived from an EMBL/GenBank/DDBJ whole genome shotgun (WGS) entry which is preliminary data.</text>
</comment>
<reference evidence="5" key="1">
    <citation type="submission" date="2017-09" db="EMBL/GenBank/DDBJ databases">
        <title>Depth-based differentiation of microbial function through sediment-hosted aquifers and enrichment of novel symbionts in the deep terrestrial subsurface.</title>
        <authorList>
            <person name="Probst A.J."/>
            <person name="Ladd B."/>
            <person name="Jarett J.K."/>
            <person name="Geller-Mcgrath D.E."/>
            <person name="Sieber C.M.K."/>
            <person name="Emerson J.B."/>
            <person name="Anantharaman K."/>
            <person name="Thomas B.C."/>
            <person name="Malmstrom R."/>
            <person name="Stieglmeier M."/>
            <person name="Klingl A."/>
            <person name="Woyke T."/>
            <person name="Ryan C.M."/>
            <person name="Banfield J.F."/>
        </authorList>
    </citation>
    <scope>NUCLEOTIDE SEQUENCE [LARGE SCALE GENOMIC DNA]</scope>
</reference>
<feature type="domain" description="DUF5667" evidence="3">
    <location>
        <begin position="90"/>
        <end position="194"/>
    </location>
</feature>
<dbReference type="InterPro" id="IPR043725">
    <property type="entry name" value="DUF5667"/>
</dbReference>
<dbReference type="Proteomes" id="UP000229901">
    <property type="component" value="Unassembled WGS sequence"/>
</dbReference>
<feature type="coiled-coil region" evidence="1">
    <location>
        <begin position="217"/>
        <end position="272"/>
    </location>
</feature>
<evidence type="ECO:0000313" key="4">
    <source>
        <dbReference type="EMBL" id="PIR93915.1"/>
    </source>
</evidence>
<dbReference type="EMBL" id="PFAP01000031">
    <property type="protein sequence ID" value="PIR93915.1"/>
    <property type="molecule type" value="Genomic_DNA"/>
</dbReference>
<keyword evidence="1" id="KW-0175">Coiled coil</keyword>
<keyword evidence="2" id="KW-0472">Membrane</keyword>